<dbReference type="Proteomes" id="UP000288716">
    <property type="component" value="Unassembled WGS sequence"/>
</dbReference>
<dbReference type="PANTHER" id="PTHR20905">
    <property type="entry name" value="N-ACETYLTRANSFERASE-RELATED"/>
    <property type="match status" value="1"/>
</dbReference>
<sequence length="237" mass="27830">MEETNNMRFLIRVMKKEDVEEVARLITTVHRAREPITKILNVSEEEYYEKYGMLAAETCVKEPLSFVCLDTHLVDGEQIVGFRLGYTFNEQMVQQEIIENKNFDPICGMITLLKEYKLQWFQMEPDKTRLKCFFFFNLGVKEGYEKLGIATKLTEFSINVMKQEAYDYVFVIASANGSQYIFERKCGFKEVIANEYENIEYKGIKFLKSITNPKKLIGYELNLCNWEASKHMVPNTF</sequence>
<name>A0A443S1X5_9ACAR</name>
<dbReference type="Gene3D" id="3.40.630.30">
    <property type="match status" value="1"/>
</dbReference>
<dbReference type="OrthoDB" id="41532at2759"/>
<reference evidence="2 3" key="1">
    <citation type="journal article" date="2018" name="Gigascience">
        <title>Genomes of trombidid mites reveal novel predicted allergens and laterally-transferred genes associated with secondary metabolism.</title>
        <authorList>
            <person name="Dong X."/>
            <person name="Chaisiri K."/>
            <person name="Xia D."/>
            <person name="Armstrong S.D."/>
            <person name="Fang Y."/>
            <person name="Donnelly M.J."/>
            <person name="Kadowaki T."/>
            <person name="McGarry J.W."/>
            <person name="Darby A.C."/>
            <person name="Makepeace B.L."/>
        </authorList>
    </citation>
    <scope>NUCLEOTIDE SEQUENCE [LARGE SCALE GENOMIC DNA]</scope>
    <source>
        <strain evidence="2">UoL-UT</strain>
    </source>
</reference>
<dbReference type="STRING" id="299467.A0A443S1X5"/>
<keyword evidence="3" id="KW-1185">Reference proteome</keyword>
<dbReference type="GO" id="GO:0008080">
    <property type="term" value="F:N-acetyltransferase activity"/>
    <property type="evidence" value="ECO:0007669"/>
    <property type="project" value="TreeGrafter"/>
</dbReference>
<dbReference type="InterPro" id="IPR000182">
    <property type="entry name" value="GNAT_dom"/>
</dbReference>
<dbReference type="SUPFAM" id="SSF55729">
    <property type="entry name" value="Acyl-CoA N-acyltransferases (Nat)"/>
    <property type="match status" value="1"/>
</dbReference>
<dbReference type="InterPro" id="IPR016181">
    <property type="entry name" value="Acyl_CoA_acyltransferase"/>
</dbReference>
<proteinExistence type="predicted"/>
<protein>
    <recommendedName>
        <fullName evidence="1">N-acetyltransferase domain-containing protein</fullName>
    </recommendedName>
</protein>
<dbReference type="VEuPathDB" id="VectorBase:LDEU010508"/>
<evidence type="ECO:0000313" key="2">
    <source>
        <dbReference type="EMBL" id="RWS21532.1"/>
    </source>
</evidence>
<gene>
    <name evidence="2" type="ORF">B4U80_11833</name>
</gene>
<comment type="caution">
    <text evidence="2">The sequence shown here is derived from an EMBL/GenBank/DDBJ whole genome shotgun (WGS) entry which is preliminary data.</text>
</comment>
<dbReference type="PANTHER" id="PTHR20905:SF1">
    <property type="entry name" value="AT07410P-RELATED"/>
    <property type="match status" value="1"/>
</dbReference>
<dbReference type="EMBL" id="NCKV01011814">
    <property type="protein sequence ID" value="RWS21532.1"/>
    <property type="molecule type" value="Genomic_DNA"/>
</dbReference>
<dbReference type="Pfam" id="PF00583">
    <property type="entry name" value="Acetyltransf_1"/>
    <property type="match status" value="1"/>
</dbReference>
<evidence type="ECO:0000313" key="3">
    <source>
        <dbReference type="Proteomes" id="UP000288716"/>
    </source>
</evidence>
<organism evidence="2 3">
    <name type="scientific">Leptotrombidium deliense</name>
    <dbReference type="NCBI Taxonomy" id="299467"/>
    <lineage>
        <taxon>Eukaryota</taxon>
        <taxon>Metazoa</taxon>
        <taxon>Ecdysozoa</taxon>
        <taxon>Arthropoda</taxon>
        <taxon>Chelicerata</taxon>
        <taxon>Arachnida</taxon>
        <taxon>Acari</taxon>
        <taxon>Acariformes</taxon>
        <taxon>Trombidiformes</taxon>
        <taxon>Prostigmata</taxon>
        <taxon>Anystina</taxon>
        <taxon>Parasitengona</taxon>
        <taxon>Trombiculoidea</taxon>
        <taxon>Trombiculidae</taxon>
        <taxon>Leptotrombidium</taxon>
    </lineage>
</organism>
<dbReference type="AlphaFoldDB" id="A0A443S1X5"/>
<feature type="domain" description="N-acetyltransferase" evidence="1">
    <location>
        <begin position="106"/>
        <end position="188"/>
    </location>
</feature>
<evidence type="ECO:0000259" key="1">
    <source>
        <dbReference type="Pfam" id="PF00583"/>
    </source>
</evidence>
<accession>A0A443S1X5</accession>